<sequence>SLSRENKKSRGLRFEPPYSSPEASGTTCWDSCDIHTISERACFFPRTIDARAQA</sequence>
<protein>
    <submittedName>
        <fullName evidence="2">Uncharacterized protein</fullName>
    </submittedName>
</protein>
<evidence type="ECO:0000256" key="1">
    <source>
        <dbReference type="SAM" id="MobiDB-lite"/>
    </source>
</evidence>
<proteinExistence type="predicted"/>
<dbReference type="EMBL" id="BMAO01038518">
    <property type="protein sequence ID" value="GFR25448.1"/>
    <property type="molecule type" value="Genomic_DNA"/>
</dbReference>
<comment type="caution">
    <text evidence="2">The sequence shown here is derived from an EMBL/GenBank/DDBJ whole genome shotgun (WGS) entry which is preliminary data.</text>
</comment>
<reference evidence="2" key="1">
    <citation type="submission" date="2020-07" db="EMBL/GenBank/DDBJ databases">
        <title>Multicomponent nature underlies the extraordinary mechanical properties of spider dragline silk.</title>
        <authorList>
            <person name="Kono N."/>
            <person name="Nakamura H."/>
            <person name="Mori M."/>
            <person name="Yoshida Y."/>
            <person name="Ohtoshi R."/>
            <person name="Malay A.D."/>
            <person name="Moran D.A.P."/>
            <person name="Tomita M."/>
            <person name="Numata K."/>
            <person name="Arakawa K."/>
        </authorList>
    </citation>
    <scope>NUCLEOTIDE SEQUENCE</scope>
</reference>
<organism evidence="2 3">
    <name type="scientific">Trichonephila clavata</name>
    <name type="common">Joro spider</name>
    <name type="synonym">Nephila clavata</name>
    <dbReference type="NCBI Taxonomy" id="2740835"/>
    <lineage>
        <taxon>Eukaryota</taxon>
        <taxon>Metazoa</taxon>
        <taxon>Ecdysozoa</taxon>
        <taxon>Arthropoda</taxon>
        <taxon>Chelicerata</taxon>
        <taxon>Arachnida</taxon>
        <taxon>Araneae</taxon>
        <taxon>Araneomorphae</taxon>
        <taxon>Entelegynae</taxon>
        <taxon>Araneoidea</taxon>
        <taxon>Nephilidae</taxon>
        <taxon>Trichonephila</taxon>
    </lineage>
</organism>
<accession>A0A8X6JHG9</accession>
<evidence type="ECO:0000313" key="3">
    <source>
        <dbReference type="Proteomes" id="UP000887116"/>
    </source>
</evidence>
<name>A0A8X6JHG9_TRICU</name>
<keyword evidence="3" id="KW-1185">Reference proteome</keyword>
<feature type="non-terminal residue" evidence="2">
    <location>
        <position position="1"/>
    </location>
</feature>
<dbReference type="AlphaFoldDB" id="A0A8X6JHG9"/>
<dbReference type="Proteomes" id="UP000887116">
    <property type="component" value="Unassembled WGS sequence"/>
</dbReference>
<evidence type="ECO:0000313" key="2">
    <source>
        <dbReference type="EMBL" id="GFR25448.1"/>
    </source>
</evidence>
<feature type="region of interest" description="Disordered" evidence="1">
    <location>
        <begin position="1"/>
        <end position="26"/>
    </location>
</feature>
<gene>
    <name evidence="2" type="ORF">TNCT_89171</name>
</gene>